<keyword evidence="5" id="KW-0732">Signal</keyword>
<dbReference type="GO" id="GO:0016020">
    <property type="term" value="C:membrane"/>
    <property type="evidence" value="ECO:0007669"/>
    <property type="project" value="UniProtKB-SubCell"/>
</dbReference>
<keyword evidence="7" id="KW-1185">Reference proteome</keyword>
<evidence type="ECO:0000256" key="4">
    <source>
        <dbReference type="ARBA" id="ARBA00023136"/>
    </source>
</evidence>
<dbReference type="OrthoDB" id="422086at2759"/>
<dbReference type="FunCoup" id="E1Z5U4">
    <property type="interactions" value="1211"/>
</dbReference>
<evidence type="ECO:0000256" key="5">
    <source>
        <dbReference type="SAM" id="SignalP"/>
    </source>
</evidence>
<dbReference type="GO" id="GO:0005783">
    <property type="term" value="C:endoplasmic reticulum"/>
    <property type="evidence" value="ECO:0007669"/>
    <property type="project" value="TreeGrafter"/>
</dbReference>
<evidence type="ECO:0008006" key="8">
    <source>
        <dbReference type="Google" id="ProtNLM"/>
    </source>
</evidence>
<protein>
    <recommendedName>
        <fullName evidence="8">Protein-S-isoprenylcysteine O-methyltransferase</fullName>
    </recommendedName>
</protein>
<dbReference type="KEGG" id="cvr:CHLNCDRAFT_50320"/>
<dbReference type="STRING" id="554065.E1Z5U4"/>
<dbReference type="Proteomes" id="UP000008141">
    <property type="component" value="Unassembled WGS sequence"/>
</dbReference>
<dbReference type="AlphaFoldDB" id="E1Z5U4"/>
<comment type="subcellular location">
    <subcellularLocation>
        <location evidence="1">Membrane</location>
        <topology evidence="1">Multi-pass membrane protein</topology>
    </subcellularLocation>
</comment>
<evidence type="ECO:0000313" key="6">
    <source>
        <dbReference type="EMBL" id="EFN58533.1"/>
    </source>
</evidence>
<evidence type="ECO:0000256" key="2">
    <source>
        <dbReference type="ARBA" id="ARBA00022692"/>
    </source>
</evidence>
<accession>E1Z5U4</accession>
<dbReference type="eggNOG" id="KOG2628">
    <property type="taxonomic scope" value="Eukaryota"/>
</dbReference>
<dbReference type="RefSeq" id="XP_005850635.1">
    <property type="nucleotide sequence ID" value="XM_005850573.1"/>
</dbReference>
<dbReference type="PANTHER" id="PTHR12714">
    <property type="entry name" value="PROTEIN-S ISOPRENYLCYSTEINE O-METHYLTRANSFERASE"/>
    <property type="match status" value="1"/>
</dbReference>
<evidence type="ECO:0000313" key="7">
    <source>
        <dbReference type="Proteomes" id="UP000008141"/>
    </source>
</evidence>
<name>E1Z5U4_CHLVA</name>
<organism evidence="7">
    <name type="scientific">Chlorella variabilis</name>
    <name type="common">Green alga</name>
    <dbReference type="NCBI Taxonomy" id="554065"/>
    <lineage>
        <taxon>Eukaryota</taxon>
        <taxon>Viridiplantae</taxon>
        <taxon>Chlorophyta</taxon>
        <taxon>core chlorophytes</taxon>
        <taxon>Trebouxiophyceae</taxon>
        <taxon>Chlorellales</taxon>
        <taxon>Chlorellaceae</taxon>
        <taxon>Chlorella clade</taxon>
        <taxon>Chlorella</taxon>
    </lineage>
</organism>
<evidence type="ECO:0000256" key="3">
    <source>
        <dbReference type="ARBA" id="ARBA00022989"/>
    </source>
</evidence>
<gene>
    <name evidence="6" type="ORF">CHLNCDRAFT_50320</name>
</gene>
<reference evidence="6 7" key="1">
    <citation type="journal article" date="2010" name="Plant Cell">
        <title>The Chlorella variabilis NC64A genome reveals adaptation to photosymbiosis, coevolution with viruses, and cryptic sex.</title>
        <authorList>
            <person name="Blanc G."/>
            <person name="Duncan G."/>
            <person name="Agarkova I."/>
            <person name="Borodovsky M."/>
            <person name="Gurnon J."/>
            <person name="Kuo A."/>
            <person name="Lindquist E."/>
            <person name="Lucas S."/>
            <person name="Pangilinan J."/>
            <person name="Polle J."/>
            <person name="Salamov A."/>
            <person name="Terry A."/>
            <person name="Yamada T."/>
            <person name="Dunigan D.D."/>
            <person name="Grigoriev I.V."/>
            <person name="Claverie J.M."/>
            <person name="Van Etten J.L."/>
        </authorList>
    </citation>
    <scope>NUCLEOTIDE SEQUENCE [LARGE SCALE GENOMIC DNA]</scope>
    <source>
        <strain evidence="6 7">NC64A</strain>
    </source>
</reference>
<evidence type="ECO:0000256" key="1">
    <source>
        <dbReference type="ARBA" id="ARBA00004141"/>
    </source>
</evidence>
<dbReference type="Gene3D" id="1.20.120.1630">
    <property type="match status" value="1"/>
</dbReference>
<dbReference type="InParanoid" id="E1Z5U4"/>
<dbReference type="GO" id="GO:0004671">
    <property type="term" value="F:protein C-terminal S-isoprenylcysteine carboxyl O-methyltransferase activity"/>
    <property type="evidence" value="ECO:0007669"/>
    <property type="project" value="TreeGrafter"/>
</dbReference>
<keyword evidence="2" id="KW-0812">Transmembrane</keyword>
<dbReference type="PANTHER" id="PTHR12714:SF9">
    <property type="entry name" value="PROTEIN-S-ISOPRENYLCYSTEINE O-METHYLTRANSFERASE"/>
    <property type="match status" value="1"/>
</dbReference>
<dbReference type="GeneID" id="17358329"/>
<feature type="signal peptide" evidence="5">
    <location>
        <begin position="1"/>
        <end position="22"/>
    </location>
</feature>
<sequence length="131" mass="14566">MAPFALFLMALAFFHTSEFCLAALYNRRDLGWRSWLFSRPYCVAMLAACVEHAAELRWAPFLKLPAVSRLGLAAVVAGECVRKAAMAAFAAAAWRFFSSRIAYEDELLASFFGAPYERYRSTVPSGIPCVP</sequence>
<proteinExistence type="predicted"/>
<keyword evidence="4" id="KW-0472">Membrane</keyword>
<dbReference type="EMBL" id="GL433837">
    <property type="protein sequence ID" value="EFN58533.1"/>
    <property type="molecule type" value="Genomic_DNA"/>
</dbReference>
<keyword evidence="3" id="KW-1133">Transmembrane helix</keyword>
<feature type="chain" id="PRO_5003155491" description="Protein-S-isoprenylcysteine O-methyltransferase" evidence="5">
    <location>
        <begin position="23"/>
        <end position="131"/>
    </location>
</feature>